<keyword evidence="20" id="KW-1185">Reference proteome</keyword>
<evidence type="ECO:0000256" key="5">
    <source>
        <dbReference type="ARBA" id="ARBA00022618"/>
    </source>
</evidence>
<evidence type="ECO:0000256" key="2">
    <source>
        <dbReference type="ARBA" id="ARBA00004123"/>
    </source>
</evidence>
<feature type="region of interest" description="Disordered" evidence="17">
    <location>
        <begin position="1383"/>
        <end position="1405"/>
    </location>
</feature>
<evidence type="ECO:0000256" key="3">
    <source>
        <dbReference type="ARBA" id="ARBA00022490"/>
    </source>
</evidence>
<dbReference type="InterPro" id="IPR001202">
    <property type="entry name" value="WW_dom"/>
</dbReference>
<dbReference type="FunFam" id="3.30.1470.10:FF:000001">
    <property type="entry name" value="Centrosomal protein of 164 kDa"/>
    <property type="match status" value="1"/>
</dbReference>
<evidence type="ECO:0000256" key="7">
    <source>
        <dbReference type="ARBA" id="ARBA00022776"/>
    </source>
</evidence>
<feature type="region of interest" description="Disordered" evidence="17">
    <location>
        <begin position="444"/>
        <end position="491"/>
    </location>
</feature>
<keyword evidence="3" id="KW-0963">Cytoplasm</keyword>
<name>G1SZ24_RABIT</name>
<dbReference type="HOGENOM" id="CLU_002153_0_0_1"/>
<evidence type="ECO:0000256" key="13">
    <source>
        <dbReference type="ARBA" id="ARBA00023306"/>
    </source>
</evidence>
<evidence type="ECO:0000259" key="18">
    <source>
        <dbReference type="PROSITE" id="PS50020"/>
    </source>
</evidence>
<feature type="compositionally biased region" description="Basic and acidic residues" evidence="17">
    <location>
        <begin position="862"/>
        <end position="872"/>
    </location>
</feature>
<dbReference type="GeneTree" id="ENSGT00950000183078"/>
<evidence type="ECO:0000256" key="14">
    <source>
        <dbReference type="ARBA" id="ARBA00056906"/>
    </source>
</evidence>
<feature type="region of interest" description="Disordered" evidence="17">
    <location>
        <begin position="807"/>
        <end position="957"/>
    </location>
</feature>
<dbReference type="InParanoid" id="G1SZ24"/>
<dbReference type="PANTHER" id="PTHR18902:SF27">
    <property type="entry name" value="CENTROSOMAL PROTEIN OF 164 KDA"/>
    <property type="match status" value="1"/>
</dbReference>
<dbReference type="InterPro" id="IPR036020">
    <property type="entry name" value="WW_dom_sf"/>
</dbReference>
<keyword evidence="7" id="KW-0498">Mitosis</keyword>
<dbReference type="PROSITE" id="PS50020">
    <property type="entry name" value="WW_DOMAIN_2"/>
    <property type="match status" value="1"/>
</dbReference>
<evidence type="ECO:0000256" key="8">
    <source>
        <dbReference type="ARBA" id="ARBA00022794"/>
    </source>
</evidence>
<dbReference type="GO" id="GO:0005814">
    <property type="term" value="C:centriole"/>
    <property type="evidence" value="ECO:0007669"/>
    <property type="project" value="UniProtKB-SubCell"/>
</dbReference>
<evidence type="ECO:0000256" key="15">
    <source>
        <dbReference type="ARBA" id="ARBA00061715"/>
    </source>
</evidence>
<evidence type="ECO:0000256" key="12">
    <source>
        <dbReference type="ARBA" id="ARBA00023242"/>
    </source>
</evidence>
<dbReference type="EMBL" id="AAGW02009461">
    <property type="status" value="NOT_ANNOTATED_CDS"/>
    <property type="molecule type" value="Genomic_DNA"/>
</dbReference>
<feature type="compositionally biased region" description="Basic and acidic residues" evidence="17">
    <location>
        <begin position="1197"/>
        <end position="1206"/>
    </location>
</feature>
<comment type="subunit">
    <text evidence="15">Interacts (via N-terminus) with ATRIP. Interacts with ATM, ATR and MDC1. Interacts with XPA (via N-terminus) upon UV irradiation. Interacts with CEP83, CCDC92, TTBK2, DVL3, NPHP3 and weakly with NPHP4. Interacts with DZIP1.</text>
</comment>
<reference evidence="19" key="2">
    <citation type="submission" date="2025-08" db="UniProtKB">
        <authorList>
            <consortium name="Ensembl"/>
        </authorList>
    </citation>
    <scope>IDENTIFICATION</scope>
    <source>
        <strain evidence="19">Thorbecke</strain>
    </source>
</reference>
<feature type="compositionally biased region" description="Basic and acidic residues" evidence="17">
    <location>
        <begin position="400"/>
        <end position="412"/>
    </location>
</feature>
<keyword evidence="6" id="KW-0227">DNA damage</keyword>
<dbReference type="InterPro" id="IPR051841">
    <property type="entry name" value="MT-Golgi_org_protein"/>
</dbReference>
<evidence type="ECO:0000256" key="6">
    <source>
        <dbReference type="ARBA" id="ARBA00022763"/>
    </source>
</evidence>
<dbReference type="GO" id="GO:0005829">
    <property type="term" value="C:cytosol"/>
    <property type="evidence" value="ECO:0007669"/>
    <property type="project" value="Ensembl"/>
</dbReference>
<accession>G1SZ24</accession>
<gene>
    <name evidence="19" type="primary">CEP164</name>
</gene>
<feature type="region of interest" description="Disordered" evidence="17">
    <location>
        <begin position="103"/>
        <end position="150"/>
    </location>
</feature>
<dbReference type="PANTHER" id="PTHR18902">
    <property type="entry name" value="NUCLEAR MITOTIC APPARATUS PROTEIN 1-RELATED"/>
    <property type="match status" value="1"/>
</dbReference>
<dbReference type="SMART" id="SM00456">
    <property type="entry name" value="WW"/>
    <property type="match status" value="1"/>
</dbReference>
<dbReference type="STRING" id="9986.ENSOCUP00000008896"/>
<evidence type="ECO:0000313" key="19">
    <source>
        <dbReference type="Ensembl" id="ENSOCUP00000008896.3"/>
    </source>
</evidence>
<feature type="compositionally biased region" description="Basic and acidic residues" evidence="17">
    <location>
        <begin position="989"/>
        <end position="1006"/>
    </location>
</feature>
<dbReference type="PROSITE" id="PS01159">
    <property type="entry name" value="WW_DOMAIN_1"/>
    <property type="match status" value="1"/>
</dbReference>
<feature type="region of interest" description="Disordered" evidence="17">
    <location>
        <begin position="1432"/>
        <end position="1452"/>
    </location>
</feature>
<protein>
    <recommendedName>
        <fullName evidence="16">Centrosomal protein of 164 kDa</fullName>
    </recommendedName>
</protein>
<feature type="compositionally biased region" description="Polar residues" evidence="17">
    <location>
        <begin position="315"/>
        <end position="324"/>
    </location>
</feature>
<reference evidence="19" key="3">
    <citation type="submission" date="2025-09" db="UniProtKB">
        <authorList>
            <consortium name="Ensembl"/>
        </authorList>
    </citation>
    <scope>IDENTIFICATION</scope>
    <source>
        <strain evidence="19">Thorbecke</strain>
    </source>
</reference>
<feature type="compositionally biased region" description="Low complexity" evidence="17">
    <location>
        <begin position="834"/>
        <end position="850"/>
    </location>
</feature>
<feature type="compositionally biased region" description="Low complexity" evidence="17">
    <location>
        <begin position="140"/>
        <end position="150"/>
    </location>
</feature>
<feature type="region of interest" description="Disordered" evidence="17">
    <location>
        <begin position="298"/>
        <end position="346"/>
    </location>
</feature>
<dbReference type="Proteomes" id="UP000001811">
    <property type="component" value="Chromosome 1"/>
</dbReference>
<dbReference type="GO" id="GO:0005654">
    <property type="term" value="C:nucleoplasm"/>
    <property type="evidence" value="ECO:0007669"/>
    <property type="project" value="Ensembl"/>
</dbReference>
<feature type="compositionally biased region" description="Basic and acidic residues" evidence="17">
    <location>
        <begin position="910"/>
        <end position="927"/>
    </location>
</feature>
<dbReference type="GO" id="GO:0005813">
    <property type="term" value="C:centrosome"/>
    <property type="evidence" value="ECO:0007669"/>
    <property type="project" value="Ensembl"/>
</dbReference>
<proteinExistence type="predicted"/>
<organism evidence="19 20">
    <name type="scientific">Oryctolagus cuniculus</name>
    <name type="common">Rabbit</name>
    <dbReference type="NCBI Taxonomy" id="9986"/>
    <lineage>
        <taxon>Eukaryota</taxon>
        <taxon>Metazoa</taxon>
        <taxon>Chordata</taxon>
        <taxon>Craniata</taxon>
        <taxon>Vertebrata</taxon>
        <taxon>Euteleostomi</taxon>
        <taxon>Mammalia</taxon>
        <taxon>Eutheria</taxon>
        <taxon>Euarchontoglires</taxon>
        <taxon>Glires</taxon>
        <taxon>Lagomorpha</taxon>
        <taxon>Leporidae</taxon>
        <taxon>Oryctolagus</taxon>
    </lineage>
</organism>
<keyword evidence="10" id="KW-0234">DNA repair</keyword>
<dbReference type="GO" id="GO:0051301">
    <property type="term" value="P:cell division"/>
    <property type="evidence" value="ECO:0007669"/>
    <property type="project" value="UniProtKB-KW"/>
</dbReference>
<feature type="compositionally biased region" description="Basic and acidic residues" evidence="17">
    <location>
        <begin position="1075"/>
        <end position="1086"/>
    </location>
</feature>
<dbReference type="GO" id="GO:0097539">
    <property type="term" value="C:ciliary transition fiber"/>
    <property type="evidence" value="ECO:0007669"/>
    <property type="project" value="Ensembl"/>
</dbReference>
<evidence type="ECO:0000256" key="11">
    <source>
        <dbReference type="ARBA" id="ARBA00023212"/>
    </source>
</evidence>
<feature type="compositionally biased region" description="Acidic residues" evidence="17">
    <location>
        <begin position="1757"/>
        <end position="1766"/>
    </location>
</feature>
<dbReference type="CDD" id="cd00201">
    <property type="entry name" value="WW"/>
    <property type="match status" value="1"/>
</dbReference>
<evidence type="ECO:0000256" key="9">
    <source>
        <dbReference type="ARBA" id="ARBA00023054"/>
    </source>
</evidence>
<keyword evidence="13" id="KW-0131">Cell cycle</keyword>
<evidence type="ECO:0000256" key="1">
    <source>
        <dbReference type="ARBA" id="ARBA00004114"/>
    </source>
</evidence>
<dbReference type="GO" id="GO:0006281">
    <property type="term" value="P:DNA repair"/>
    <property type="evidence" value="ECO:0007669"/>
    <property type="project" value="UniProtKB-KW"/>
</dbReference>
<dbReference type="Gene3D" id="3.30.1470.10">
    <property type="entry name" value="Photosystem I PsaD, reaction center subunit II"/>
    <property type="match status" value="1"/>
</dbReference>
<feature type="region of interest" description="Disordered" evidence="17">
    <location>
        <begin position="989"/>
        <end position="1133"/>
    </location>
</feature>
<keyword evidence="4" id="KW-0597">Phosphoprotein</keyword>
<dbReference type="SUPFAM" id="SSF51045">
    <property type="entry name" value="WW domain"/>
    <property type="match status" value="1"/>
</dbReference>
<evidence type="ECO:0000256" key="16">
    <source>
        <dbReference type="ARBA" id="ARBA00067900"/>
    </source>
</evidence>
<keyword evidence="12" id="KW-0539">Nucleus</keyword>
<comment type="subcellular location">
    <subcellularLocation>
        <location evidence="1">Cytoplasm</location>
        <location evidence="1">Cytoskeleton</location>
        <location evidence="1">Microtubule organizing center</location>
        <location evidence="1">Centrosome</location>
        <location evidence="1">Centriole</location>
    </subcellularLocation>
    <subcellularLocation>
        <location evidence="2">Nucleus</location>
    </subcellularLocation>
</comment>
<dbReference type="FunCoup" id="G1SZ24">
    <property type="interactions" value="196"/>
</dbReference>
<dbReference type="Pfam" id="PF00397">
    <property type="entry name" value="WW"/>
    <property type="match status" value="1"/>
</dbReference>
<dbReference type="eggNOG" id="ENOG502QR4A">
    <property type="taxonomic scope" value="Eukaryota"/>
</dbReference>
<feature type="region of interest" description="Disordered" evidence="17">
    <location>
        <begin position="261"/>
        <end position="282"/>
    </location>
</feature>
<evidence type="ECO:0000256" key="10">
    <source>
        <dbReference type="ARBA" id="ARBA00023204"/>
    </source>
</evidence>
<feature type="region of interest" description="Disordered" evidence="17">
    <location>
        <begin position="1181"/>
        <end position="1230"/>
    </location>
</feature>
<dbReference type="SMR" id="G1SZ24"/>
<dbReference type="EMBL" id="AAGW02009460">
    <property type="status" value="NOT_ANNOTATED_CDS"/>
    <property type="molecule type" value="Genomic_DNA"/>
</dbReference>
<feature type="region of interest" description="Disordered" evidence="17">
    <location>
        <begin position="1731"/>
        <end position="1787"/>
    </location>
</feature>
<keyword evidence="9" id="KW-0175">Coiled coil</keyword>
<feature type="region of interest" description="Disordered" evidence="17">
    <location>
        <begin position="365"/>
        <end position="425"/>
    </location>
</feature>
<evidence type="ECO:0000256" key="17">
    <source>
        <dbReference type="SAM" id="MobiDB-lite"/>
    </source>
</evidence>
<dbReference type="Bgee" id="ENSOCUG00000010318">
    <property type="expression patterns" value="Expressed in testis and 15 other cell types or tissues"/>
</dbReference>
<evidence type="ECO:0000313" key="20">
    <source>
        <dbReference type="Proteomes" id="UP000001811"/>
    </source>
</evidence>
<keyword evidence="11" id="KW-0206">Cytoskeleton</keyword>
<evidence type="ECO:0000256" key="4">
    <source>
        <dbReference type="ARBA" id="ARBA00022553"/>
    </source>
</evidence>
<feature type="compositionally biased region" description="Basic and acidic residues" evidence="17">
    <location>
        <begin position="807"/>
        <end position="821"/>
    </location>
</feature>
<feature type="compositionally biased region" description="Basic and acidic residues" evidence="17">
    <location>
        <begin position="934"/>
        <end position="955"/>
    </location>
</feature>
<reference evidence="19 20" key="1">
    <citation type="journal article" date="2011" name="Nature">
        <title>A high-resolution map of human evolutionary constraint using 29 mammals.</title>
        <authorList>
            <person name="Lindblad-Toh K."/>
            <person name="Garber M."/>
            <person name="Zuk O."/>
            <person name="Lin M.F."/>
            <person name="Parker B.J."/>
            <person name="Washietl S."/>
            <person name="Kheradpour P."/>
            <person name="Ernst J."/>
            <person name="Jordan G."/>
            <person name="Mauceli E."/>
            <person name="Ward L.D."/>
            <person name="Lowe C.B."/>
            <person name="Holloway A.K."/>
            <person name="Clamp M."/>
            <person name="Gnerre S."/>
            <person name="Alfoldi J."/>
            <person name="Beal K."/>
            <person name="Chang J."/>
            <person name="Clawson H."/>
            <person name="Cuff J."/>
            <person name="Di Palma F."/>
            <person name="Fitzgerald S."/>
            <person name="Flicek P."/>
            <person name="Guttman M."/>
            <person name="Hubisz M.J."/>
            <person name="Jaffe D.B."/>
            <person name="Jungreis I."/>
            <person name="Kent W.J."/>
            <person name="Kostka D."/>
            <person name="Lara M."/>
            <person name="Martins A.L."/>
            <person name="Massingham T."/>
            <person name="Moltke I."/>
            <person name="Raney B.J."/>
            <person name="Rasmussen M.D."/>
            <person name="Robinson J."/>
            <person name="Stark A."/>
            <person name="Vilella A.J."/>
            <person name="Wen J."/>
            <person name="Xie X."/>
            <person name="Zody M.C."/>
            <person name="Baldwin J."/>
            <person name="Bloom T."/>
            <person name="Chin C.W."/>
            <person name="Heiman D."/>
            <person name="Nicol R."/>
            <person name="Nusbaum C."/>
            <person name="Young S."/>
            <person name="Wilkinson J."/>
            <person name="Worley K.C."/>
            <person name="Kovar C.L."/>
            <person name="Muzny D.M."/>
            <person name="Gibbs R.A."/>
            <person name="Cree A."/>
            <person name="Dihn H.H."/>
            <person name="Fowler G."/>
            <person name="Jhangiani S."/>
            <person name="Joshi V."/>
            <person name="Lee S."/>
            <person name="Lewis L.R."/>
            <person name="Nazareth L.V."/>
            <person name="Okwuonu G."/>
            <person name="Santibanez J."/>
            <person name="Warren W.C."/>
            <person name="Mardis E.R."/>
            <person name="Weinstock G.M."/>
            <person name="Wilson R.K."/>
            <person name="Delehaunty K."/>
            <person name="Dooling D."/>
            <person name="Fronik C."/>
            <person name="Fulton L."/>
            <person name="Fulton B."/>
            <person name="Graves T."/>
            <person name="Minx P."/>
            <person name="Sodergren E."/>
            <person name="Birney E."/>
            <person name="Margulies E.H."/>
            <person name="Herrero J."/>
            <person name="Green E.D."/>
            <person name="Haussler D."/>
            <person name="Siepel A."/>
            <person name="Goldman N."/>
            <person name="Pollard K.S."/>
            <person name="Pedersen J.S."/>
            <person name="Lander E.S."/>
            <person name="Kellis M."/>
        </authorList>
    </citation>
    <scope>NUCLEOTIDE SEQUENCE [LARGE SCALE GENOMIC DNA]</scope>
    <source>
        <strain evidence="19 20">Thorbecke inbred</strain>
    </source>
</reference>
<feature type="domain" description="WW" evidence="18">
    <location>
        <begin position="56"/>
        <end position="89"/>
    </location>
</feature>
<keyword evidence="5" id="KW-0132">Cell division</keyword>
<dbReference type="GO" id="GO:0060271">
    <property type="term" value="P:cilium assembly"/>
    <property type="evidence" value="ECO:0007669"/>
    <property type="project" value="Ensembl"/>
</dbReference>
<dbReference type="Ensembl" id="ENSOCUT00000010325.3">
    <property type="protein sequence ID" value="ENSOCUP00000008896.3"/>
    <property type="gene ID" value="ENSOCUG00000010318.3"/>
</dbReference>
<feature type="compositionally biased region" description="Polar residues" evidence="17">
    <location>
        <begin position="298"/>
        <end position="307"/>
    </location>
</feature>
<keyword evidence="8" id="KW-0970">Cilium biogenesis/degradation</keyword>
<sequence>MAGQPMRIGDQLILEEDYDETYVPSEEEILEFAKEIGIDPTKEPELMWLAREGIVAPLPVEWKPCQDITGDIYYFNFANGQSTWDHPCDEHYRNLVIQERGKLSTPGAVKKKDKKKKKEKKDKKDRETCKNSLETLPEQGLLPSSSLRGLSPLPARELADLDLDQEMQARSKGSFKKGKSPCMLGDPPRPFLGALPSKLQPLSKSQAFRNHQIFADVEKILGRAPTQLRPDLGDQQSLENPQKVAEKIDLGFSDPEIEELKKRTRQQKRGPLGPANVGPLRDEQDALGCRSQTPAHLQLSETTSSPQLKGEQHSHSTAQLSSTGPRGDKGRSPIPLPSEEEPSLSLCSDQMLPTKLLLLDRSPAEDLSLPGVPGDSESVGKGRQRRESPGLWTGQFAKLVTKDTSESCKETESIDAEATGALAEEVPQRLFLVAPDIREAEAARNACSESSLAGSPASKKRHPPGSLESSDEDRKASGSGPDEESSSCSNSLASHFGSEVLGEVNNLPWDLPRPQGFVWDGGQPGPGPRGQHFSPFLAPQLSEMHGPAEECSDSEDYSEDQKFYQHILRMAKVSRRLEGLGLPESMQEMPCQDITGVVCCMAARCSRTCSEGEPDVLIAAERDCRFLVQGPEVLELPQAVALAAAGQAPSQKVQSSSSPCRQELVELSSSRGLPAGPDKMQLLHQALGSSLAPVHAPLGGLAPLRGLVDAPPPALRGSQNMSLGSSVESGQRGELLLSQGLKTSARTKGLLGSIIQEDKSTLRILALGEETNEEDEEESDNQSAHSTSDLLKNLHLDVEALGADFENKESLKSSQPEKKAVSLDSDAAHPAAPGQLSSQGAGSSLSSALGKEQQETGARPWLPEKEENEKSDPGASLSLLTPGVDPGDDPPARASAMEPPEDPVGAAEEGSQREEAAKEPKKEARSDDSEESEISEHMKELHLSDSMDSDSKPLRGLDFGFRSRISERLLDVDVLSPVLDGACWEAQKLGREHQDDSQSSREELQSRHSGGLERLSPPLLTRVRLQSPLHSQDTEEGPLQAPEGQEAAEPGEESITSPVPLMFLQREQAPSPPASHERGTEQRSQAEELGPGQEEAEEPEEKVAVSPTPPVSPEVPSTEPAAPPQQPSEAALKAVEEAVAQELEQDQRRLLELEREKMQQLREKLWQEEEEEVVQQKVKSLSSLQEQLQKATEEEEARMREEESQRLSRLRAQLRSSTEADEDQIRATQEASLQRLREELESLEKAERASLEQQSRQKLELLREEMAALEKDEQAALRAETEEALRQLRERLQGERKDALARLEQEHRTELEQQRSLLETKHQEVLSGLQKKIEEAQQREEAELRESLGKAEQRAYQKLHQVLEYEQELSSLLREKRQEVEREHERKLDRMKEEHQRAVAEAREQYEVEERKQRADLLAHLTGELERLRRAHERELESTRQEQDKQREDLWRRQREQERKLQDLEVELEIRTKDVKAKLAQLDVQEKTARKEKQQLLDVQRQVALEREEATATHRHLEEAKKEHAQLMESSRQLRRVLDELQARKLDLESQLDQLQAQSQRLQRHVSSLEAEVQRKQSTLQELAAEESHQAAPHFEPSLRIEDLRKSLGTNLAKEASSFSQSKEESPLSLDSVRHYLSAEGIALRSAKEFLVQQTRSMQRRQTALKAARQHWRQELASAQEVAKDPPGSKVLEDVRKNLEEETRHLDEMKSAMRKGRDLLKKKEQKLNELESSLREEASDEDTLRGAPTKKVVTFDLSDEEEESSESCESSSLPPATPTPSPIFPTKIHHLSSSLQRISSELNAVLSMLGSLGTPPPPPPPPPQPLFACTPAPFSARPSKSVPTPAYPSLTPIPAASPVSPVSTSWAWDPGLGPRLSSSVAQTVDDFLLEKWRKYFPSGIPLLSNCPPPLENKLGYVSASEQLRFLQRPQSQVPEASSTNFQGIIEANRRWLEHFRNDPKSHLFSVPKPAATVGLLQLGLDEDKTLKVYRY</sequence>
<feature type="compositionally biased region" description="Basic residues" evidence="17">
    <location>
        <begin position="109"/>
        <end position="121"/>
    </location>
</feature>
<comment type="function">
    <text evidence="14">Plays a role in microtubule organization and/or maintenance for the formation of primary cilia (PC), a microtubule-based structure that protrudes from the surface of epithelial cells. Plays a critical role in G2/M checkpoint and nuclear divisions. A key player in the DNA damage-activated ATR/ATM signaling cascade since it is required for the proper phosphorylation of H2AX, RPA, CHEK2 and CHEK1. Plays a critical role in chromosome segregation, acting as a mediator required for the maintenance of genomic stability through modulation of MDC1, RPA and CHEK1.</text>
</comment>